<dbReference type="AlphaFoldDB" id="A0A453EGK6"/>
<reference evidence="1" key="3">
    <citation type="journal article" date="2017" name="Nature">
        <title>Genome sequence of the progenitor of the wheat D genome Aegilops tauschii.</title>
        <authorList>
            <person name="Luo M.C."/>
            <person name="Gu Y.Q."/>
            <person name="Puiu D."/>
            <person name="Wang H."/>
            <person name="Twardziok S.O."/>
            <person name="Deal K.R."/>
            <person name="Huo N."/>
            <person name="Zhu T."/>
            <person name="Wang L."/>
            <person name="Wang Y."/>
            <person name="McGuire P.E."/>
            <person name="Liu S."/>
            <person name="Long H."/>
            <person name="Ramasamy R.K."/>
            <person name="Rodriguez J.C."/>
            <person name="Van S.L."/>
            <person name="Yuan L."/>
            <person name="Wang Z."/>
            <person name="Xia Z."/>
            <person name="Xiao L."/>
            <person name="Anderson O.D."/>
            <person name="Ouyang S."/>
            <person name="Liang Y."/>
            <person name="Zimin A.V."/>
            <person name="Pertea G."/>
            <person name="Qi P."/>
            <person name="Bennetzen J.L."/>
            <person name="Dai X."/>
            <person name="Dawson M.W."/>
            <person name="Muller H.G."/>
            <person name="Kugler K."/>
            <person name="Rivarola-Duarte L."/>
            <person name="Spannagl M."/>
            <person name="Mayer K.F.X."/>
            <person name="Lu F.H."/>
            <person name="Bevan M.W."/>
            <person name="Leroy P."/>
            <person name="Li P."/>
            <person name="You F.M."/>
            <person name="Sun Q."/>
            <person name="Liu Z."/>
            <person name="Lyons E."/>
            <person name="Wicker T."/>
            <person name="Salzberg S.L."/>
            <person name="Devos K.M."/>
            <person name="Dvorak J."/>
        </authorList>
    </citation>
    <scope>NUCLEOTIDE SEQUENCE [LARGE SCALE GENOMIC DNA]</scope>
    <source>
        <strain evidence="1">cv. AL8/78</strain>
    </source>
</reference>
<evidence type="ECO:0000313" key="1">
    <source>
        <dbReference type="EnsemblPlants" id="AET3Gv20334900.1"/>
    </source>
</evidence>
<reference evidence="2" key="2">
    <citation type="journal article" date="2017" name="Nat. Plants">
        <title>The Aegilops tauschii genome reveals multiple impacts of transposons.</title>
        <authorList>
            <person name="Zhao G."/>
            <person name="Zou C."/>
            <person name="Li K."/>
            <person name="Wang K."/>
            <person name="Li T."/>
            <person name="Gao L."/>
            <person name="Zhang X."/>
            <person name="Wang H."/>
            <person name="Yang Z."/>
            <person name="Liu X."/>
            <person name="Jiang W."/>
            <person name="Mao L."/>
            <person name="Kong X."/>
            <person name="Jiao Y."/>
            <person name="Jia J."/>
        </authorList>
    </citation>
    <scope>NUCLEOTIDE SEQUENCE [LARGE SCALE GENOMIC DNA]</scope>
    <source>
        <strain evidence="2">cv. AL8/78</strain>
    </source>
</reference>
<reference evidence="1" key="5">
    <citation type="journal article" date="2021" name="G3 (Bethesda)">
        <title>Aegilops tauschii genome assembly Aet v5.0 features greater sequence contiguity and improved annotation.</title>
        <authorList>
            <person name="Wang L."/>
            <person name="Zhu T."/>
            <person name="Rodriguez J.C."/>
            <person name="Deal K.R."/>
            <person name="Dubcovsky J."/>
            <person name="McGuire P.E."/>
            <person name="Lux T."/>
            <person name="Spannagl M."/>
            <person name="Mayer K.F.X."/>
            <person name="Baldrich P."/>
            <person name="Meyers B.C."/>
            <person name="Huo N."/>
            <person name="Gu Y.Q."/>
            <person name="Zhou H."/>
            <person name="Devos K.M."/>
            <person name="Bennetzen J.L."/>
            <person name="Unver T."/>
            <person name="Budak H."/>
            <person name="Gulick P.J."/>
            <person name="Galiba G."/>
            <person name="Kalapos B."/>
            <person name="Nelson D.R."/>
            <person name="Li P."/>
            <person name="You F.M."/>
            <person name="Luo M.C."/>
            <person name="Dvorak J."/>
        </authorList>
    </citation>
    <scope>NUCLEOTIDE SEQUENCE [LARGE SCALE GENOMIC DNA]</scope>
    <source>
        <strain evidence="1">cv. AL8/78</strain>
    </source>
</reference>
<protein>
    <submittedName>
        <fullName evidence="1">Uncharacterized protein</fullName>
    </submittedName>
</protein>
<dbReference type="Proteomes" id="UP000015105">
    <property type="component" value="Chromosome 3D"/>
</dbReference>
<reference evidence="2" key="1">
    <citation type="journal article" date="2014" name="Science">
        <title>Ancient hybridizations among the ancestral genomes of bread wheat.</title>
        <authorList>
            <consortium name="International Wheat Genome Sequencing Consortium,"/>
            <person name="Marcussen T."/>
            <person name="Sandve S.R."/>
            <person name="Heier L."/>
            <person name="Spannagl M."/>
            <person name="Pfeifer M."/>
            <person name="Jakobsen K.S."/>
            <person name="Wulff B.B."/>
            <person name="Steuernagel B."/>
            <person name="Mayer K.F."/>
            <person name="Olsen O.A."/>
        </authorList>
    </citation>
    <scope>NUCLEOTIDE SEQUENCE [LARGE SCALE GENOMIC DNA]</scope>
    <source>
        <strain evidence="2">cv. AL8/78</strain>
    </source>
</reference>
<sequence>MLPRWAAAADKPMHLAAISTLGRVLLPSTTITTCVVSHHHPDVATMGGGSGQTNAPCGDIYVREGVVAVHHDNNLCCVDFRFFGDELDYIPLKATYPAHERGYLKTILELFLQDNYAWIHKCMQLPSNGEAGCIWPEFIFRVYKLIQSILTSETFCCMVLS</sequence>
<accession>A0A453EGK6</accession>
<evidence type="ECO:0000313" key="2">
    <source>
        <dbReference type="Proteomes" id="UP000015105"/>
    </source>
</evidence>
<keyword evidence="2" id="KW-1185">Reference proteome</keyword>
<name>A0A453EGK6_AEGTS</name>
<dbReference type="Gramene" id="AET3Gv20334900.1">
    <property type="protein sequence ID" value="AET3Gv20334900.1"/>
    <property type="gene ID" value="AET3Gv20334900"/>
</dbReference>
<dbReference type="EnsemblPlants" id="AET3Gv20334900.1">
    <property type="protein sequence ID" value="AET3Gv20334900.1"/>
    <property type="gene ID" value="AET3Gv20334900"/>
</dbReference>
<proteinExistence type="predicted"/>
<reference evidence="1" key="4">
    <citation type="submission" date="2019-03" db="UniProtKB">
        <authorList>
            <consortium name="EnsemblPlants"/>
        </authorList>
    </citation>
    <scope>IDENTIFICATION</scope>
</reference>
<organism evidence="1 2">
    <name type="scientific">Aegilops tauschii subsp. strangulata</name>
    <name type="common">Goatgrass</name>
    <dbReference type="NCBI Taxonomy" id="200361"/>
    <lineage>
        <taxon>Eukaryota</taxon>
        <taxon>Viridiplantae</taxon>
        <taxon>Streptophyta</taxon>
        <taxon>Embryophyta</taxon>
        <taxon>Tracheophyta</taxon>
        <taxon>Spermatophyta</taxon>
        <taxon>Magnoliopsida</taxon>
        <taxon>Liliopsida</taxon>
        <taxon>Poales</taxon>
        <taxon>Poaceae</taxon>
        <taxon>BOP clade</taxon>
        <taxon>Pooideae</taxon>
        <taxon>Triticodae</taxon>
        <taxon>Triticeae</taxon>
        <taxon>Triticinae</taxon>
        <taxon>Aegilops</taxon>
    </lineage>
</organism>